<evidence type="ECO:0000256" key="1">
    <source>
        <dbReference type="SAM" id="MobiDB-lite"/>
    </source>
</evidence>
<feature type="compositionally biased region" description="Polar residues" evidence="1">
    <location>
        <begin position="1"/>
        <end position="10"/>
    </location>
</feature>
<proteinExistence type="predicted"/>
<dbReference type="Proteomes" id="UP000276133">
    <property type="component" value="Unassembled WGS sequence"/>
</dbReference>
<organism evidence="2 3">
    <name type="scientific">Brachionus plicatilis</name>
    <name type="common">Marine rotifer</name>
    <name type="synonym">Brachionus muelleri</name>
    <dbReference type="NCBI Taxonomy" id="10195"/>
    <lineage>
        <taxon>Eukaryota</taxon>
        <taxon>Metazoa</taxon>
        <taxon>Spiralia</taxon>
        <taxon>Gnathifera</taxon>
        <taxon>Rotifera</taxon>
        <taxon>Eurotatoria</taxon>
        <taxon>Monogononta</taxon>
        <taxon>Pseudotrocha</taxon>
        <taxon>Ploima</taxon>
        <taxon>Brachionidae</taxon>
        <taxon>Brachionus</taxon>
    </lineage>
</organism>
<reference evidence="2 3" key="1">
    <citation type="journal article" date="2018" name="Sci. Rep.">
        <title>Genomic signatures of local adaptation to the degree of environmental predictability in rotifers.</title>
        <authorList>
            <person name="Franch-Gras L."/>
            <person name="Hahn C."/>
            <person name="Garcia-Roger E.M."/>
            <person name="Carmona M.J."/>
            <person name="Serra M."/>
            <person name="Gomez A."/>
        </authorList>
    </citation>
    <scope>NUCLEOTIDE SEQUENCE [LARGE SCALE GENOMIC DNA]</scope>
    <source>
        <strain evidence="2">HYR1</strain>
    </source>
</reference>
<dbReference type="EMBL" id="REGN01012350">
    <property type="protein sequence ID" value="RMZ95705.1"/>
    <property type="molecule type" value="Genomic_DNA"/>
</dbReference>
<comment type="caution">
    <text evidence="2">The sequence shown here is derived from an EMBL/GenBank/DDBJ whole genome shotgun (WGS) entry which is preliminary data.</text>
</comment>
<keyword evidence="3" id="KW-1185">Reference proteome</keyword>
<dbReference type="AlphaFoldDB" id="A0A3M7P9E2"/>
<name>A0A3M7P9E2_BRAPC</name>
<evidence type="ECO:0000313" key="2">
    <source>
        <dbReference type="EMBL" id="RMZ95705.1"/>
    </source>
</evidence>
<evidence type="ECO:0000313" key="3">
    <source>
        <dbReference type="Proteomes" id="UP000276133"/>
    </source>
</evidence>
<protein>
    <submittedName>
        <fullName evidence="2">Uncharacterized protein</fullName>
    </submittedName>
</protein>
<accession>A0A3M7P9E2</accession>
<gene>
    <name evidence="2" type="ORF">BpHYR1_033389</name>
</gene>
<feature type="region of interest" description="Disordered" evidence="1">
    <location>
        <begin position="1"/>
        <end position="28"/>
    </location>
</feature>
<feature type="compositionally biased region" description="Low complexity" evidence="1">
    <location>
        <begin position="11"/>
        <end position="26"/>
    </location>
</feature>
<sequence>MTTLSTSPYFSHSSVISTSSSSSTSSGPTMFLRITILESALRFINFCIKSIRCSLPLTISSLCCSRVVMASSVVLDSPSSLR</sequence>